<keyword evidence="2" id="KW-0813">Transport</keyword>
<dbReference type="PANTHER" id="PTHR43791:SF36">
    <property type="entry name" value="TRANSPORTER, PUTATIVE (AFU_ORTHOLOGUE AFUA_6G08340)-RELATED"/>
    <property type="match status" value="1"/>
</dbReference>
<accession>A0A1Y2I5D3</accession>
<evidence type="ECO:0000256" key="4">
    <source>
        <dbReference type="ARBA" id="ARBA00022989"/>
    </source>
</evidence>
<evidence type="ECO:0000313" key="6">
    <source>
        <dbReference type="EMBL" id="OSC96345.1"/>
    </source>
</evidence>
<dbReference type="GO" id="GO:0022857">
    <property type="term" value="F:transmembrane transporter activity"/>
    <property type="evidence" value="ECO:0007669"/>
    <property type="project" value="TreeGrafter"/>
</dbReference>
<keyword evidence="5" id="KW-0472">Membrane</keyword>
<keyword evidence="3" id="KW-0812">Transmembrane</keyword>
<keyword evidence="7" id="KW-1185">Reference proteome</keyword>
<comment type="subcellular location">
    <subcellularLocation>
        <location evidence="1">Membrane</location>
        <topology evidence="1">Multi-pass membrane protein</topology>
    </subcellularLocation>
</comment>
<gene>
    <name evidence="6" type="ORF">PYCCODRAFT_1441111</name>
</gene>
<dbReference type="Proteomes" id="UP000193067">
    <property type="component" value="Unassembled WGS sequence"/>
</dbReference>
<evidence type="ECO:0000256" key="3">
    <source>
        <dbReference type="ARBA" id="ARBA00022692"/>
    </source>
</evidence>
<reference evidence="6 7" key="1">
    <citation type="journal article" date="2015" name="Biotechnol. Biofuels">
        <title>Enhanced degradation of softwood versus hardwood by the white-rot fungus Pycnoporus coccineus.</title>
        <authorList>
            <person name="Couturier M."/>
            <person name="Navarro D."/>
            <person name="Chevret D."/>
            <person name="Henrissat B."/>
            <person name="Piumi F."/>
            <person name="Ruiz-Duenas F.J."/>
            <person name="Martinez A.T."/>
            <person name="Grigoriev I.V."/>
            <person name="Riley R."/>
            <person name="Lipzen A."/>
            <person name="Berrin J.G."/>
            <person name="Master E.R."/>
            <person name="Rosso M.N."/>
        </authorList>
    </citation>
    <scope>NUCLEOTIDE SEQUENCE [LARGE SCALE GENOMIC DNA]</scope>
    <source>
        <strain evidence="6 7">BRFM310</strain>
    </source>
</reference>
<evidence type="ECO:0000313" key="7">
    <source>
        <dbReference type="Proteomes" id="UP000193067"/>
    </source>
</evidence>
<dbReference type="GO" id="GO:0016020">
    <property type="term" value="C:membrane"/>
    <property type="evidence" value="ECO:0007669"/>
    <property type="project" value="UniProtKB-SubCell"/>
</dbReference>
<keyword evidence="4" id="KW-1133">Transmembrane helix</keyword>
<evidence type="ECO:0008006" key="8">
    <source>
        <dbReference type="Google" id="ProtNLM"/>
    </source>
</evidence>
<evidence type="ECO:0000256" key="5">
    <source>
        <dbReference type="ARBA" id="ARBA00023136"/>
    </source>
</evidence>
<evidence type="ECO:0000256" key="2">
    <source>
        <dbReference type="ARBA" id="ARBA00022448"/>
    </source>
</evidence>
<dbReference type="PANTHER" id="PTHR43791">
    <property type="entry name" value="PERMEASE-RELATED"/>
    <property type="match status" value="1"/>
</dbReference>
<dbReference type="OrthoDB" id="2802108at2759"/>
<dbReference type="SUPFAM" id="SSF103473">
    <property type="entry name" value="MFS general substrate transporter"/>
    <property type="match status" value="1"/>
</dbReference>
<name>A0A1Y2I5D3_TRAC3</name>
<evidence type="ECO:0000256" key="1">
    <source>
        <dbReference type="ARBA" id="ARBA00004141"/>
    </source>
</evidence>
<dbReference type="AlphaFoldDB" id="A0A1Y2I5D3"/>
<proteinExistence type="predicted"/>
<dbReference type="Gene3D" id="1.20.1250.20">
    <property type="entry name" value="MFS general substrate transporter like domains"/>
    <property type="match status" value="1"/>
</dbReference>
<dbReference type="InterPro" id="IPR036259">
    <property type="entry name" value="MFS_trans_sf"/>
</dbReference>
<sequence length="109" mass="12514">MSVEKHTSSFDEKAPSVDRDVVVEAEPVSPSVEEKRLVRKLDWRIMPIACIMYLFAYLDRTNLGNARLQGLPQDTLHGDPTGVLFDWVNSVFFFSYKYDRSRKPVVGMC</sequence>
<protein>
    <recommendedName>
        <fullName evidence="8">MFS general substrate transporter</fullName>
    </recommendedName>
</protein>
<organism evidence="6 7">
    <name type="scientific">Trametes coccinea (strain BRFM310)</name>
    <name type="common">Pycnoporus coccineus</name>
    <dbReference type="NCBI Taxonomy" id="1353009"/>
    <lineage>
        <taxon>Eukaryota</taxon>
        <taxon>Fungi</taxon>
        <taxon>Dikarya</taxon>
        <taxon>Basidiomycota</taxon>
        <taxon>Agaricomycotina</taxon>
        <taxon>Agaricomycetes</taxon>
        <taxon>Polyporales</taxon>
        <taxon>Polyporaceae</taxon>
        <taxon>Trametes</taxon>
    </lineage>
</organism>
<dbReference type="EMBL" id="KZ084187">
    <property type="protein sequence ID" value="OSC96345.1"/>
    <property type="molecule type" value="Genomic_DNA"/>
</dbReference>